<evidence type="ECO:0000256" key="4">
    <source>
        <dbReference type="ARBA" id="ARBA00011738"/>
    </source>
</evidence>
<dbReference type="Proteomes" id="UP000769617">
    <property type="component" value="Unassembled WGS sequence"/>
</dbReference>
<feature type="domain" description="Fe-S hydro-lyase tartrate dehydratase beta-type catalytic" evidence="12">
    <location>
        <begin position="288"/>
        <end position="488"/>
    </location>
</feature>
<dbReference type="NCBIfam" id="TIGR00723">
    <property type="entry name" value="ttdB_fumA_fumB"/>
    <property type="match status" value="1"/>
</dbReference>
<evidence type="ECO:0000256" key="5">
    <source>
        <dbReference type="ARBA" id="ARBA00022485"/>
    </source>
</evidence>
<dbReference type="PANTHER" id="PTHR43351:SF2">
    <property type="entry name" value="L(+)-TARTRATE DEHYDRATASE SUBUNIT BETA-RELATED"/>
    <property type="match status" value="1"/>
</dbReference>
<evidence type="ECO:0000256" key="7">
    <source>
        <dbReference type="ARBA" id="ARBA00023004"/>
    </source>
</evidence>
<sequence length="501" mass="54136">MTVIRQDDLIQSVADALQYISYYHPKDFIDAMAAAYEREENPAAKDAIAQILINSRMCAMGHRPICQDTGIVTVFVHVGMNVRFEADMSLDDMINEGVRRAYNYPDNVLRASVLADPDGARKNTGDNTPAVIHHKLVPGDTVEVHVAAKGGGSEAKSKFAMLNPSDNVVDWVLEQLPKMGAGWCPPGMLGIGIGGTAEKAMEIAKEALLDPIDIQKLQARGPSNRAEELRLELFDKVNKSGIGAQGLGGLTTVLDIKVKDYPTHAANKPVAIIPNCAATRHAHFTLDGSGPAALPAPKLEDWPEITREAGDNVKRVNLDTVTPEEVQTWQPGDTLLLNGKLLTGRDAAHKRMVDMIAKGEELPVDLKGRFIYYVGPVDPVRDEVVGPAGPTTATRMDKFTRTMLEETGLLGMVGKAERGPAAIEAIRDNKAVYLMAVGGSAYLVAQAIKKSRVVGFADLGMEAIYEFEVEDMPVTVAVDSQGTSVHQTGPAKWKEIIAERA</sequence>
<gene>
    <name evidence="13" type="ORF">KPL81_12075</name>
</gene>
<comment type="similarity">
    <text evidence="3 10">Belongs to the class-I fumarase family.</text>
</comment>
<dbReference type="Pfam" id="PF05683">
    <property type="entry name" value="Fumerase_C"/>
    <property type="match status" value="1"/>
</dbReference>
<evidence type="ECO:0000256" key="6">
    <source>
        <dbReference type="ARBA" id="ARBA00022723"/>
    </source>
</evidence>
<proteinExistence type="inferred from homology"/>
<evidence type="ECO:0000256" key="1">
    <source>
        <dbReference type="ARBA" id="ARBA00000929"/>
    </source>
</evidence>
<dbReference type="InterPro" id="IPR004646">
    <property type="entry name" value="Fe-S_hydro-lyase_TtdA-typ_cat"/>
</dbReference>
<protein>
    <recommendedName>
        <fullName evidence="10">Fumarate hydratase class I</fullName>
        <ecNumber evidence="10">4.2.1.2</ecNumber>
    </recommendedName>
</protein>
<dbReference type="EC" id="4.2.1.2" evidence="10"/>
<dbReference type="PIRSF" id="PIRSF001394">
    <property type="entry name" value="Fe_dep_fumar_hy"/>
    <property type="match status" value="1"/>
</dbReference>
<dbReference type="RefSeq" id="WP_219792402.1">
    <property type="nucleotide sequence ID" value="NZ_JAHYCA010000004.1"/>
</dbReference>
<comment type="caution">
    <text evidence="13">The sequence shown here is derived from an EMBL/GenBank/DDBJ whole genome shotgun (WGS) entry which is preliminary data.</text>
</comment>
<keyword evidence="7 10" id="KW-0408">Iron</keyword>
<accession>A0ABS6ZR07</accession>
<dbReference type="NCBIfam" id="TIGR00722">
    <property type="entry name" value="ttdA_fumA_fumB"/>
    <property type="match status" value="1"/>
</dbReference>
<evidence type="ECO:0000256" key="9">
    <source>
        <dbReference type="ARBA" id="ARBA00023239"/>
    </source>
</evidence>
<dbReference type="InterPro" id="IPR036660">
    <property type="entry name" value="Fe-S_hydroAse_TtdB_cat_sf"/>
</dbReference>
<evidence type="ECO:0000259" key="12">
    <source>
        <dbReference type="Pfam" id="PF05683"/>
    </source>
</evidence>
<dbReference type="InterPro" id="IPR011167">
    <property type="entry name" value="Fe_dep_fumarate_hydratase"/>
</dbReference>
<organism evidence="13 14">
    <name type="scientific">Billgrantia antri</name>
    <dbReference type="NCBI Taxonomy" id="2846777"/>
    <lineage>
        <taxon>Bacteria</taxon>
        <taxon>Pseudomonadati</taxon>
        <taxon>Pseudomonadota</taxon>
        <taxon>Gammaproteobacteria</taxon>
        <taxon>Oceanospirillales</taxon>
        <taxon>Halomonadaceae</taxon>
        <taxon>Billgrantia</taxon>
    </lineage>
</organism>
<keyword evidence="6 10" id="KW-0479">Metal-binding</keyword>
<name>A0ABS6ZR07_9GAMM</name>
<dbReference type="Gene3D" id="3.20.130.10">
    <property type="entry name" value="Fe-S hydro-lyase, tartrate dehydratase beta-type, catalytic domain"/>
    <property type="match status" value="1"/>
</dbReference>
<feature type="domain" description="Fe-S hydro-lyase tartrate dehydratase alpha-type catalytic" evidence="11">
    <location>
        <begin position="11"/>
        <end position="284"/>
    </location>
</feature>
<comment type="subunit">
    <text evidence="4 10">Homodimer.</text>
</comment>
<dbReference type="PANTHER" id="PTHR43351">
    <property type="entry name" value="L(+)-TARTRATE DEHYDRATASE SUBUNIT BETA"/>
    <property type="match status" value="1"/>
</dbReference>
<comment type="function">
    <text evidence="10">Catalyzes the reversible hydration of fumarate to (S)-malate.</text>
</comment>
<evidence type="ECO:0000313" key="13">
    <source>
        <dbReference type="EMBL" id="MBW6391892.1"/>
    </source>
</evidence>
<keyword evidence="5 10" id="KW-0004">4Fe-4S</keyword>
<keyword evidence="9 10" id="KW-0456">Lyase</keyword>
<evidence type="ECO:0000256" key="2">
    <source>
        <dbReference type="ARBA" id="ARBA00001966"/>
    </source>
</evidence>
<evidence type="ECO:0000256" key="10">
    <source>
        <dbReference type="PIRNR" id="PIRNR001394"/>
    </source>
</evidence>
<evidence type="ECO:0000256" key="3">
    <source>
        <dbReference type="ARBA" id="ARBA00008876"/>
    </source>
</evidence>
<keyword evidence="8 10" id="KW-0411">Iron-sulfur</keyword>
<dbReference type="InterPro" id="IPR004647">
    <property type="entry name" value="Fe-S_hydro-lyase_TtdB-typ_cat"/>
</dbReference>
<comment type="catalytic activity">
    <reaction evidence="1 10">
        <text>(S)-malate = fumarate + H2O</text>
        <dbReference type="Rhea" id="RHEA:12460"/>
        <dbReference type="ChEBI" id="CHEBI:15377"/>
        <dbReference type="ChEBI" id="CHEBI:15589"/>
        <dbReference type="ChEBI" id="CHEBI:29806"/>
        <dbReference type="EC" id="4.2.1.2"/>
    </reaction>
</comment>
<dbReference type="Pfam" id="PF05681">
    <property type="entry name" value="Fumerase"/>
    <property type="match status" value="1"/>
</dbReference>
<evidence type="ECO:0000313" key="14">
    <source>
        <dbReference type="Proteomes" id="UP000769617"/>
    </source>
</evidence>
<dbReference type="EMBL" id="JAHYCA010000004">
    <property type="protein sequence ID" value="MBW6391892.1"/>
    <property type="molecule type" value="Genomic_DNA"/>
</dbReference>
<evidence type="ECO:0000256" key="8">
    <source>
        <dbReference type="ARBA" id="ARBA00023014"/>
    </source>
</evidence>
<dbReference type="SUPFAM" id="SSF117457">
    <property type="entry name" value="FumA C-terminal domain-like"/>
    <property type="match status" value="1"/>
</dbReference>
<evidence type="ECO:0000259" key="11">
    <source>
        <dbReference type="Pfam" id="PF05681"/>
    </source>
</evidence>
<keyword evidence="14" id="KW-1185">Reference proteome</keyword>
<reference evidence="13 14" key="1">
    <citation type="submission" date="2021-07" db="EMBL/GenBank/DDBJ databases">
        <authorList>
            <person name="So Y."/>
        </authorList>
    </citation>
    <scope>NUCLEOTIDE SEQUENCE [LARGE SCALE GENOMIC DNA]</scope>
    <source>
        <strain evidence="13 14">Y3S6</strain>
    </source>
</reference>
<comment type="cofactor">
    <cofactor evidence="2 10">
        <name>[4Fe-4S] cluster</name>
        <dbReference type="ChEBI" id="CHEBI:49883"/>
    </cofactor>
</comment>